<organism evidence="1 2">
    <name type="scientific">Diutina rugosa</name>
    <name type="common">Yeast</name>
    <name type="synonym">Candida rugosa</name>
    <dbReference type="NCBI Taxonomy" id="5481"/>
    <lineage>
        <taxon>Eukaryota</taxon>
        <taxon>Fungi</taxon>
        <taxon>Dikarya</taxon>
        <taxon>Ascomycota</taxon>
        <taxon>Saccharomycotina</taxon>
        <taxon>Pichiomycetes</taxon>
        <taxon>Debaryomycetaceae</taxon>
        <taxon>Diutina</taxon>
    </lineage>
</organism>
<dbReference type="GeneID" id="54779342"/>
<gene>
    <name evidence="1" type="ORF">DIURU_000689</name>
</gene>
<dbReference type="EMBL" id="SWFT01000027">
    <property type="protein sequence ID" value="KAA8907005.1"/>
    <property type="molecule type" value="Genomic_DNA"/>
</dbReference>
<reference evidence="1 2" key="1">
    <citation type="submission" date="2019-07" db="EMBL/GenBank/DDBJ databases">
        <title>Genome assembly of two rare yeast pathogens: Diutina rugosa and Trichomonascus ciferrii.</title>
        <authorList>
            <person name="Mixao V."/>
            <person name="Saus E."/>
            <person name="Hansen A."/>
            <person name="Lass-Flor C."/>
            <person name="Gabaldon T."/>
        </authorList>
    </citation>
    <scope>NUCLEOTIDE SEQUENCE [LARGE SCALE GENOMIC DNA]</scope>
    <source>
        <strain evidence="1 2">CBS 613</strain>
    </source>
</reference>
<protein>
    <submittedName>
        <fullName evidence="1">Uncharacterized protein</fullName>
    </submittedName>
</protein>
<keyword evidence="2" id="KW-1185">Reference proteome</keyword>
<accession>A0A642UWW0</accession>
<dbReference type="AlphaFoldDB" id="A0A642UWW0"/>
<dbReference type="VEuPathDB" id="FungiDB:DIURU_000689"/>
<sequence>MGEVGWCDNREQWFDTITNHLTEHGYVVAVDVPEFAIDLSHTRLAPYKLSHLAQWQQVSVAAFGDLERILLQATSEGKPVVVHGFIDYAVTLELHQITTVLTLIANCKPGYICDSWPQQYQVEGHPLHQILAKWVYSH</sequence>
<evidence type="ECO:0000313" key="2">
    <source>
        <dbReference type="Proteomes" id="UP000449547"/>
    </source>
</evidence>
<dbReference type="Proteomes" id="UP000449547">
    <property type="component" value="Unassembled WGS sequence"/>
</dbReference>
<comment type="caution">
    <text evidence="1">The sequence shown here is derived from an EMBL/GenBank/DDBJ whole genome shotgun (WGS) entry which is preliminary data.</text>
</comment>
<proteinExistence type="predicted"/>
<evidence type="ECO:0000313" key="1">
    <source>
        <dbReference type="EMBL" id="KAA8907005.1"/>
    </source>
</evidence>
<name>A0A642UWW0_DIURU</name>
<dbReference type="RefSeq" id="XP_034014356.1">
    <property type="nucleotide sequence ID" value="XM_034158964.1"/>
</dbReference>